<reference evidence="1" key="1">
    <citation type="submission" date="2025-08" db="UniProtKB">
        <authorList>
            <consortium name="Ensembl"/>
        </authorList>
    </citation>
    <scope>IDENTIFICATION</scope>
</reference>
<reference evidence="1" key="2">
    <citation type="submission" date="2025-09" db="UniProtKB">
        <authorList>
            <consortium name="Ensembl"/>
        </authorList>
    </citation>
    <scope>IDENTIFICATION</scope>
</reference>
<dbReference type="Proteomes" id="UP000261640">
    <property type="component" value="Unplaced"/>
</dbReference>
<dbReference type="Ensembl" id="ENSMAMT00000004728.2">
    <property type="protein sequence ID" value="ENSMAMP00000004612.2"/>
    <property type="gene ID" value="ENSMAMG00000003125.2"/>
</dbReference>
<name>A0A3Q3KT45_9TELE</name>
<accession>A0A3Q3KT45</accession>
<keyword evidence="2" id="KW-1185">Reference proteome</keyword>
<organism evidence="1 2">
    <name type="scientific">Mastacembelus armatus</name>
    <name type="common">zig-zag eel</name>
    <dbReference type="NCBI Taxonomy" id="205130"/>
    <lineage>
        <taxon>Eukaryota</taxon>
        <taxon>Metazoa</taxon>
        <taxon>Chordata</taxon>
        <taxon>Craniata</taxon>
        <taxon>Vertebrata</taxon>
        <taxon>Euteleostomi</taxon>
        <taxon>Actinopterygii</taxon>
        <taxon>Neopterygii</taxon>
        <taxon>Teleostei</taxon>
        <taxon>Neoteleostei</taxon>
        <taxon>Acanthomorphata</taxon>
        <taxon>Anabantaria</taxon>
        <taxon>Synbranchiformes</taxon>
        <taxon>Mastacembelidae</taxon>
        <taxon>Mastacembelus</taxon>
    </lineage>
</organism>
<sequence length="91" mass="10454">MLPITILFIVIKRNVNSRVCENLSSWKFCIREVLASDHISERLRLRRAVSLSCINCMGGSFKCICQIKEPAVNNFTEPLKILMYSKMPGNY</sequence>
<dbReference type="AlphaFoldDB" id="A0A3Q3KT45"/>
<dbReference type="InParanoid" id="A0A3Q3KT45"/>
<evidence type="ECO:0000313" key="2">
    <source>
        <dbReference type="Proteomes" id="UP000261640"/>
    </source>
</evidence>
<protein>
    <submittedName>
        <fullName evidence="1">Uncharacterized protein</fullName>
    </submittedName>
</protein>
<evidence type="ECO:0000313" key="1">
    <source>
        <dbReference type="Ensembl" id="ENSMAMP00000004612.2"/>
    </source>
</evidence>
<proteinExistence type="predicted"/>